<evidence type="ECO:0000256" key="1">
    <source>
        <dbReference type="ARBA" id="ARBA00022692"/>
    </source>
</evidence>
<evidence type="ECO:0000256" key="2">
    <source>
        <dbReference type="ARBA" id="ARBA00022989"/>
    </source>
</evidence>
<feature type="domain" description="HIG1" evidence="5">
    <location>
        <begin position="1"/>
        <end position="70"/>
    </location>
</feature>
<keyword evidence="1 4" id="KW-0812">Transmembrane</keyword>
<dbReference type="NCBIfam" id="NF033233">
    <property type="entry name" value="twin_helix"/>
    <property type="match status" value="1"/>
</dbReference>
<dbReference type="PROSITE" id="PS51503">
    <property type="entry name" value="HIG1"/>
    <property type="match status" value="1"/>
</dbReference>
<protein>
    <submittedName>
        <fullName evidence="6">Hypoxia induced protein conserved region</fullName>
    </submittedName>
</protein>
<keyword evidence="7" id="KW-1185">Reference proteome</keyword>
<evidence type="ECO:0000256" key="3">
    <source>
        <dbReference type="ARBA" id="ARBA00023136"/>
    </source>
</evidence>
<feature type="transmembrane region" description="Helical" evidence="4">
    <location>
        <begin position="48"/>
        <end position="66"/>
    </location>
</feature>
<feature type="transmembrane region" description="Helical" evidence="4">
    <location>
        <begin position="6"/>
        <end position="27"/>
    </location>
</feature>
<dbReference type="InterPro" id="IPR007667">
    <property type="entry name" value="Hypoxia_induced_domain"/>
</dbReference>
<dbReference type="STRING" id="933059.SAMN04488103_11044"/>
<organism evidence="6 7">
    <name type="scientific">Gemmobacter aquatilis</name>
    <dbReference type="NCBI Taxonomy" id="933059"/>
    <lineage>
        <taxon>Bacteria</taxon>
        <taxon>Pseudomonadati</taxon>
        <taxon>Pseudomonadota</taxon>
        <taxon>Alphaproteobacteria</taxon>
        <taxon>Rhodobacterales</taxon>
        <taxon>Paracoccaceae</taxon>
        <taxon>Gemmobacter</taxon>
    </lineage>
</organism>
<keyword evidence="2 4" id="KW-1133">Transmembrane helix</keyword>
<sequence>MLLHDPLFLVAAGAALVVLVILMIGIGGFAKGGEFNRKHANRLMRYRIIAQAVAVLLILAFAYFHGKRGA</sequence>
<dbReference type="EMBL" id="FOCE01000010">
    <property type="protein sequence ID" value="SEN98191.1"/>
    <property type="molecule type" value="Genomic_DNA"/>
</dbReference>
<name>A0A1H8KZC7_9RHOB</name>
<reference evidence="6 7" key="1">
    <citation type="submission" date="2016-10" db="EMBL/GenBank/DDBJ databases">
        <authorList>
            <person name="de Groot N.N."/>
        </authorList>
    </citation>
    <scope>NUCLEOTIDE SEQUENCE [LARGE SCALE GENOMIC DNA]</scope>
    <source>
        <strain evidence="6 7">DSM 3857</strain>
    </source>
</reference>
<accession>A0A1H8KZC7</accession>
<evidence type="ECO:0000313" key="7">
    <source>
        <dbReference type="Proteomes" id="UP000198761"/>
    </source>
</evidence>
<evidence type="ECO:0000313" key="6">
    <source>
        <dbReference type="EMBL" id="SEN98191.1"/>
    </source>
</evidence>
<proteinExistence type="predicted"/>
<dbReference type="AlphaFoldDB" id="A0A1H8KZC7"/>
<gene>
    <name evidence="6" type="ORF">SAMN04488103_11044</name>
</gene>
<evidence type="ECO:0000256" key="4">
    <source>
        <dbReference type="SAM" id="Phobius"/>
    </source>
</evidence>
<evidence type="ECO:0000259" key="5">
    <source>
        <dbReference type="PROSITE" id="PS51503"/>
    </source>
</evidence>
<keyword evidence="3 4" id="KW-0472">Membrane</keyword>
<dbReference type="Proteomes" id="UP000198761">
    <property type="component" value="Unassembled WGS sequence"/>
</dbReference>
<dbReference type="Pfam" id="PF04588">
    <property type="entry name" value="HIG_1_N"/>
    <property type="match status" value="1"/>
</dbReference>